<proteinExistence type="predicted"/>
<dbReference type="GeneID" id="42799221"/>
<dbReference type="OrthoDB" id="1018at2157"/>
<dbReference type="RefSeq" id="WP_156007572.1">
    <property type="nucleotide sequence ID" value="NZ_CP045483.1"/>
</dbReference>
<keyword evidence="1 4" id="KW-0489">Methyltransferase</keyword>
<dbReference type="Pfam" id="PF13649">
    <property type="entry name" value="Methyltransf_25"/>
    <property type="match status" value="1"/>
</dbReference>
<dbReference type="Gene3D" id="3.40.50.150">
    <property type="entry name" value="Vaccinia Virus protein VP39"/>
    <property type="match status" value="1"/>
</dbReference>
<dbReference type="GO" id="GO:0008168">
    <property type="term" value="F:methyltransferase activity"/>
    <property type="evidence" value="ECO:0007669"/>
    <property type="project" value="UniProtKB-KW"/>
</dbReference>
<evidence type="ECO:0000259" key="3">
    <source>
        <dbReference type="Pfam" id="PF13649"/>
    </source>
</evidence>
<keyword evidence="2 4" id="KW-0808">Transferase</keyword>
<keyword evidence="5" id="KW-1185">Reference proteome</keyword>
<evidence type="ECO:0000313" key="5">
    <source>
        <dbReference type="Proteomes" id="UP000423396"/>
    </source>
</evidence>
<dbReference type="SUPFAM" id="SSF53335">
    <property type="entry name" value="S-adenosyl-L-methionine-dependent methyltransferases"/>
    <property type="match status" value="1"/>
</dbReference>
<gene>
    <name evidence="4" type="ORF">D1868_09085</name>
</gene>
<dbReference type="InterPro" id="IPR041698">
    <property type="entry name" value="Methyltransf_25"/>
</dbReference>
<protein>
    <submittedName>
        <fullName evidence="4">Methyltransferase domain-containing protein</fullName>
    </submittedName>
</protein>
<dbReference type="Gene3D" id="2.20.25.110">
    <property type="entry name" value="S-adenosyl-L-methionine-dependent methyltransferases"/>
    <property type="match status" value="1"/>
</dbReference>
<dbReference type="Proteomes" id="UP000423396">
    <property type="component" value="Chromosome"/>
</dbReference>
<name>A0A650CQS2_9CREN</name>
<dbReference type="KEGG" id="sazo:D1868_09085"/>
<evidence type="ECO:0000313" key="4">
    <source>
        <dbReference type="EMBL" id="QGR20123.1"/>
    </source>
</evidence>
<dbReference type="GO" id="GO:0032259">
    <property type="term" value="P:methylation"/>
    <property type="evidence" value="ECO:0007669"/>
    <property type="project" value="UniProtKB-KW"/>
</dbReference>
<dbReference type="AlphaFoldDB" id="A0A650CQS2"/>
<reference evidence="4 5" key="1">
    <citation type="submission" date="2019-10" db="EMBL/GenBank/DDBJ databases">
        <title>Genome Sequences from Six Type Strain Members of the Archaeal Family Sulfolobaceae: Acidianus ambivalens, Acidianus infernus, Metallosphaera prunae, Stygiolobus azoricus, Sulfolobus metallicus, and Sulfurisphaera ohwakuensis.</title>
        <authorList>
            <person name="Counts J.A."/>
            <person name="Kelly R.M."/>
        </authorList>
    </citation>
    <scope>NUCLEOTIDE SEQUENCE [LARGE SCALE GENOMIC DNA]</scope>
    <source>
        <strain evidence="4 5">FC6</strain>
    </source>
</reference>
<dbReference type="EMBL" id="CP045483">
    <property type="protein sequence ID" value="QGR20123.1"/>
    <property type="molecule type" value="Genomic_DNA"/>
</dbReference>
<organism evidence="4 5">
    <name type="scientific">Stygiolobus azoricus</name>
    <dbReference type="NCBI Taxonomy" id="41675"/>
    <lineage>
        <taxon>Archaea</taxon>
        <taxon>Thermoproteota</taxon>
        <taxon>Thermoprotei</taxon>
        <taxon>Sulfolobales</taxon>
        <taxon>Sulfolobaceae</taxon>
        <taxon>Stygiolobus</taxon>
    </lineage>
</organism>
<dbReference type="InterPro" id="IPR029063">
    <property type="entry name" value="SAM-dependent_MTases_sf"/>
</dbReference>
<accession>A0A650CQS2</accession>
<evidence type="ECO:0000256" key="1">
    <source>
        <dbReference type="ARBA" id="ARBA00022603"/>
    </source>
</evidence>
<dbReference type="PANTHER" id="PTHR43861">
    <property type="entry name" value="TRANS-ACONITATE 2-METHYLTRANSFERASE-RELATED"/>
    <property type="match status" value="1"/>
</dbReference>
<dbReference type="PANTHER" id="PTHR43861:SF1">
    <property type="entry name" value="TRANS-ACONITATE 2-METHYLTRANSFERASE"/>
    <property type="match status" value="1"/>
</dbReference>
<feature type="domain" description="Methyltransferase" evidence="3">
    <location>
        <begin position="46"/>
        <end position="139"/>
    </location>
</feature>
<sequence length="246" mass="28886">MDEYWLKIFESDLYINEMLKLWEEGNKWAKWIDEVSRKYNVKGKKILDVPCGIGRVSYFLSKLGYEITGVDISEKMVKKSKENVPTGTFLKGDMRKLTQVLSGESYDIIINIFNSLGYYEEEDDLKILREFRGVIKDAGLLIVNLDNRDFLIYNKPEIIHSYIPPYLVIDNNNFDPFTSRLQVTRSYIKDGKEVEKVTFSQRYYSLHEIVNLMRKAGFEIIDVYSGYSWKKFEISDPQMTIIAKPM</sequence>
<dbReference type="CDD" id="cd02440">
    <property type="entry name" value="AdoMet_MTases"/>
    <property type="match status" value="1"/>
</dbReference>
<evidence type="ECO:0000256" key="2">
    <source>
        <dbReference type="ARBA" id="ARBA00022679"/>
    </source>
</evidence>